<dbReference type="EMBL" id="JAMKOV010000001">
    <property type="protein sequence ID" value="KAI8045462.1"/>
    <property type="molecule type" value="Genomic_DNA"/>
</dbReference>
<dbReference type="Proteomes" id="UP001059596">
    <property type="component" value="Chromosome 3R"/>
</dbReference>
<accession>A0A9P9YYI2</accession>
<protein>
    <submittedName>
        <fullName evidence="1">Uncharacterized protein</fullName>
    </submittedName>
</protein>
<proteinExistence type="predicted"/>
<sequence>MTWPATTRSLLVRESRPRSFQAFPIEDPEPGVHSNRAKECIQLALHRNRR</sequence>
<dbReference type="AlphaFoldDB" id="A0A9P9YYI2"/>
<keyword evidence="2" id="KW-1185">Reference proteome</keyword>
<reference evidence="1" key="1">
    <citation type="journal article" date="2023" name="Genome Biol. Evol.">
        <title>Long-read-based Genome Assembly of Drosophila gunungcola Reveals Fewer Chemosensory Genes in Flower-breeding Species.</title>
        <authorList>
            <person name="Negi A."/>
            <person name="Liao B.Y."/>
            <person name="Yeh S.D."/>
        </authorList>
    </citation>
    <scope>NUCLEOTIDE SEQUENCE</scope>
    <source>
        <strain evidence="1">Sukarami</strain>
    </source>
</reference>
<evidence type="ECO:0000313" key="2">
    <source>
        <dbReference type="Proteomes" id="UP001059596"/>
    </source>
</evidence>
<evidence type="ECO:0000313" key="1">
    <source>
        <dbReference type="EMBL" id="KAI8045462.1"/>
    </source>
</evidence>
<comment type="caution">
    <text evidence="1">The sequence shown here is derived from an EMBL/GenBank/DDBJ whole genome shotgun (WGS) entry which is preliminary data.</text>
</comment>
<organism evidence="1 2">
    <name type="scientific">Drosophila gunungcola</name>
    <name type="common">fruit fly</name>
    <dbReference type="NCBI Taxonomy" id="103775"/>
    <lineage>
        <taxon>Eukaryota</taxon>
        <taxon>Metazoa</taxon>
        <taxon>Ecdysozoa</taxon>
        <taxon>Arthropoda</taxon>
        <taxon>Hexapoda</taxon>
        <taxon>Insecta</taxon>
        <taxon>Pterygota</taxon>
        <taxon>Neoptera</taxon>
        <taxon>Endopterygota</taxon>
        <taxon>Diptera</taxon>
        <taxon>Brachycera</taxon>
        <taxon>Muscomorpha</taxon>
        <taxon>Ephydroidea</taxon>
        <taxon>Drosophilidae</taxon>
        <taxon>Drosophila</taxon>
        <taxon>Sophophora</taxon>
    </lineage>
</organism>
<gene>
    <name evidence="1" type="ORF">M5D96_001643</name>
</gene>
<name>A0A9P9YYI2_9MUSC</name>